<evidence type="ECO:0000313" key="2">
    <source>
        <dbReference type="EMBL" id="KAK9903001.1"/>
    </source>
</evidence>
<sequence length="74" mass="8189">MAGLVRWSRVQMRAEQGSNLAEIDEGRERRRRRLWTGHGVGDAMPTEKRRGSSVGSMVADRDWRAGGYGDAAAS</sequence>
<dbReference type="EMBL" id="JBEDUW010000244">
    <property type="protein sequence ID" value="KAK9903001.1"/>
    <property type="molecule type" value="Genomic_DNA"/>
</dbReference>
<gene>
    <name evidence="2" type="ORF">M0R45_001343</name>
</gene>
<evidence type="ECO:0000313" key="3">
    <source>
        <dbReference type="Proteomes" id="UP001457282"/>
    </source>
</evidence>
<reference evidence="2 3" key="1">
    <citation type="journal article" date="2023" name="G3 (Bethesda)">
        <title>A chromosome-length genome assembly and annotation of blackberry (Rubus argutus, cv. 'Hillquist').</title>
        <authorList>
            <person name="Bruna T."/>
            <person name="Aryal R."/>
            <person name="Dudchenko O."/>
            <person name="Sargent D.J."/>
            <person name="Mead D."/>
            <person name="Buti M."/>
            <person name="Cavallini A."/>
            <person name="Hytonen T."/>
            <person name="Andres J."/>
            <person name="Pham M."/>
            <person name="Weisz D."/>
            <person name="Mascagni F."/>
            <person name="Usai G."/>
            <person name="Natali L."/>
            <person name="Bassil N."/>
            <person name="Fernandez G.E."/>
            <person name="Lomsadze A."/>
            <person name="Armour M."/>
            <person name="Olukolu B."/>
            <person name="Poorten T."/>
            <person name="Britton C."/>
            <person name="Davik J."/>
            <person name="Ashrafi H."/>
            <person name="Aiden E.L."/>
            <person name="Borodovsky M."/>
            <person name="Worthington M."/>
        </authorList>
    </citation>
    <scope>NUCLEOTIDE SEQUENCE [LARGE SCALE GENOMIC DNA]</scope>
    <source>
        <strain evidence="2">PI 553951</strain>
    </source>
</reference>
<name>A0AAW1VHV0_RUBAR</name>
<organism evidence="2 3">
    <name type="scientific">Rubus argutus</name>
    <name type="common">Southern blackberry</name>
    <dbReference type="NCBI Taxonomy" id="59490"/>
    <lineage>
        <taxon>Eukaryota</taxon>
        <taxon>Viridiplantae</taxon>
        <taxon>Streptophyta</taxon>
        <taxon>Embryophyta</taxon>
        <taxon>Tracheophyta</taxon>
        <taxon>Spermatophyta</taxon>
        <taxon>Magnoliopsida</taxon>
        <taxon>eudicotyledons</taxon>
        <taxon>Gunneridae</taxon>
        <taxon>Pentapetalae</taxon>
        <taxon>rosids</taxon>
        <taxon>fabids</taxon>
        <taxon>Rosales</taxon>
        <taxon>Rosaceae</taxon>
        <taxon>Rosoideae</taxon>
        <taxon>Rosoideae incertae sedis</taxon>
        <taxon>Rubus</taxon>
    </lineage>
</organism>
<evidence type="ECO:0000256" key="1">
    <source>
        <dbReference type="SAM" id="MobiDB-lite"/>
    </source>
</evidence>
<accession>A0AAW1VHV0</accession>
<dbReference type="Proteomes" id="UP001457282">
    <property type="component" value="Unassembled WGS sequence"/>
</dbReference>
<proteinExistence type="predicted"/>
<feature type="region of interest" description="Disordered" evidence="1">
    <location>
        <begin position="34"/>
        <end position="58"/>
    </location>
</feature>
<keyword evidence="3" id="KW-1185">Reference proteome</keyword>
<comment type="caution">
    <text evidence="2">The sequence shown here is derived from an EMBL/GenBank/DDBJ whole genome shotgun (WGS) entry which is preliminary data.</text>
</comment>
<protein>
    <submittedName>
        <fullName evidence="2">Uncharacterized protein</fullName>
    </submittedName>
</protein>
<dbReference type="AlphaFoldDB" id="A0AAW1VHV0"/>